<keyword evidence="2" id="KW-0342">GTP-binding</keyword>
<dbReference type="Gene3D" id="3.40.50.300">
    <property type="entry name" value="P-loop containing nucleotide triphosphate hydrolases"/>
    <property type="match status" value="1"/>
</dbReference>
<dbReference type="SMART" id="SM00173">
    <property type="entry name" value="RAS"/>
    <property type="match status" value="1"/>
</dbReference>
<dbReference type="InterPro" id="IPR001806">
    <property type="entry name" value="Small_GTPase"/>
</dbReference>
<dbReference type="AlphaFoldDB" id="A0A210PFD5"/>
<dbReference type="FunFam" id="3.40.50.300:FF:001329">
    <property type="entry name" value="Small GTP-binding protein, putative"/>
    <property type="match status" value="1"/>
</dbReference>
<dbReference type="SMART" id="SM00175">
    <property type="entry name" value="RAB"/>
    <property type="match status" value="1"/>
</dbReference>
<reference evidence="3 4" key="1">
    <citation type="journal article" date="2017" name="Nat. Ecol. Evol.">
        <title>Scallop genome provides insights into evolution of bilaterian karyotype and development.</title>
        <authorList>
            <person name="Wang S."/>
            <person name="Zhang J."/>
            <person name="Jiao W."/>
            <person name="Li J."/>
            <person name="Xun X."/>
            <person name="Sun Y."/>
            <person name="Guo X."/>
            <person name="Huan P."/>
            <person name="Dong B."/>
            <person name="Zhang L."/>
            <person name="Hu X."/>
            <person name="Sun X."/>
            <person name="Wang J."/>
            <person name="Zhao C."/>
            <person name="Wang Y."/>
            <person name="Wang D."/>
            <person name="Huang X."/>
            <person name="Wang R."/>
            <person name="Lv J."/>
            <person name="Li Y."/>
            <person name="Zhang Z."/>
            <person name="Liu B."/>
            <person name="Lu W."/>
            <person name="Hui Y."/>
            <person name="Liang J."/>
            <person name="Zhou Z."/>
            <person name="Hou R."/>
            <person name="Li X."/>
            <person name="Liu Y."/>
            <person name="Li H."/>
            <person name="Ning X."/>
            <person name="Lin Y."/>
            <person name="Zhao L."/>
            <person name="Xing Q."/>
            <person name="Dou J."/>
            <person name="Li Y."/>
            <person name="Mao J."/>
            <person name="Guo H."/>
            <person name="Dou H."/>
            <person name="Li T."/>
            <person name="Mu C."/>
            <person name="Jiang W."/>
            <person name="Fu Q."/>
            <person name="Fu X."/>
            <person name="Miao Y."/>
            <person name="Liu J."/>
            <person name="Yu Q."/>
            <person name="Li R."/>
            <person name="Liao H."/>
            <person name="Li X."/>
            <person name="Kong Y."/>
            <person name="Jiang Z."/>
            <person name="Chourrout D."/>
            <person name="Li R."/>
            <person name="Bao Z."/>
        </authorList>
    </citation>
    <scope>NUCLEOTIDE SEQUENCE [LARGE SCALE GENOMIC DNA]</scope>
    <source>
        <strain evidence="3 4">PY_sf001</strain>
    </source>
</reference>
<dbReference type="GO" id="GO:0003924">
    <property type="term" value="F:GTPase activity"/>
    <property type="evidence" value="ECO:0007669"/>
    <property type="project" value="InterPro"/>
</dbReference>
<dbReference type="InterPro" id="IPR005225">
    <property type="entry name" value="Small_GTP-bd"/>
</dbReference>
<dbReference type="PANTHER" id="PTHR47977">
    <property type="entry name" value="RAS-RELATED PROTEIN RAB"/>
    <property type="match status" value="1"/>
</dbReference>
<dbReference type="NCBIfam" id="TIGR00231">
    <property type="entry name" value="small_GTP"/>
    <property type="match status" value="1"/>
</dbReference>
<evidence type="ECO:0000256" key="1">
    <source>
        <dbReference type="ARBA" id="ARBA00022741"/>
    </source>
</evidence>
<organism evidence="3 4">
    <name type="scientific">Mizuhopecten yessoensis</name>
    <name type="common">Japanese scallop</name>
    <name type="synonym">Patinopecten yessoensis</name>
    <dbReference type="NCBI Taxonomy" id="6573"/>
    <lineage>
        <taxon>Eukaryota</taxon>
        <taxon>Metazoa</taxon>
        <taxon>Spiralia</taxon>
        <taxon>Lophotrochozoa</taxon>
        <taxon>Mollusca</taxon>
        <taxon>Bivalvia</taxon>
        <taxon>Autobranchia</taxon>
        <taxon>Pteriomorphia</taxon>
        <taxon>Pectinida</taxon>
        <taxon>Pectinoidea</taxon>
        <taxon>Pectinidae</taxon>
        <taxon>Mizuhopecten</taxon>
    </lineage>
</organism>
<dbReference type="SUPFAM" id="SSF52540">
    <property type="entry name" value="P-loop containing nucleoside triphosphate hydrolases"/>
    <property type="match status" value="1"/>
</dbReference>
<dbReference type="SMART" id="SM00174">
    <property type="entry name" value="RHO"/>
    <property type="match status" value="1"/>
</dbReference>
<evidence type="ECO:0000313" key="4">
    <source>
        <dbReference type="Proteomes" id="UP000242188"/>
    </source>
</evidence>
<dbReference type="PRINTS" id="PR00449">
    <property type="entry name" value="RASTRNSFRMNG"/>
</dbReference>
<dbReference type="GO" id="GO:0005525">
    <property type="term" value="F:GTP binding"/>
    <property type="evidence" value="ECO:0007669"/>
    <property type="project" value="UniProtKB-KW"/>
</dbReference>
<dbReference type="CDD" id="cd00154">
    <property type="entry name" value="Rab"/>
    <property type="match status" value="1"/>
</dbReference>
<evidence type="ECO:0000313" key="3">
    <source>
        <dbReference type="EMBL" id="OWF35192.1"/>
    </source>
</evidence>
<evidence type="ECO:0000256" key="2">
    <source>
        <dbReference type="ARBA" id="ARBA00023134"/>
    </source>
</evidence>
<keyword evidence="4" id="KW-1185">Reference proteome</keyword>
<dbReference type="InterPro" id="IPR027417">
    <property type="entry name" value="P-loop_NTPase"/>
</dbReference>
<dbReference type="PROSITE" id="PS51419">
    <property type="entry name" value="RAB"/>
    <property type="match status" value="1"/>
</dbReference>
<accession>A0A210PFD5</accession>
<dbReference type="EMBL" id="NEDP02076737">
    <property type="protein sequence ID" value="OWF35192.1"/>
    <property type="molecule type" value="Genomic_DNA"/>
</dbReference>
<name>A0A210PFD5_MIZYE</name>
<dbReference type="PROSITE" id="PS51421">
    <property type="entry name" value="RAS"/>
    <property type="match status" value="1"/>
</dbReference>
<dbReference type="STRING" id="6573.A0A210PFD5"/>
<dbReference type="OrthoDB" id="28034at2759"/>
<comment type="caution">
    <text evidence="3">The sequence shown here is derived from an EMBL/GenBank/DDBJ whole genome shotgun (WGS) entry which is preliminary data.</text>
</comment>
<proteinExistence type="predicted"/>
<dbReference type="Pfam" id="PF00071">
    <property type="entry name" value="Ras"/>
    <property type="match status" value="1"/>
</dbReference>
<protein>
    <submittedName>
        <fullName evidence="3">Ras-related protein Rab-18-B</fullName>
    </submittedName>
</protein>
<dbReference type="InterPro" id="IPR050227">
    <property type="entry name" value="Rab"/>
</dbReference>
<gene>
    <name evidence="3" type="ORF">KP79_PYT14208</name>
</gene>
<sequence>MPADIDWRRPLFKVVLLGEVGVGKSSLFLRVKDNKFIPGLQPTVGIESCVKALYVEDEKVSLALWDTAGVEKFKTMTRNYYRNTHAALLVYDVNNPASLQYLSKWANDVIEFAPDALRFILGNKSDLERTVITDNTENFRYAHNCESVLPVSALTGEGINNALNVVATKLMDTYKTPLFYESLYNSTVEITRYQPRQRGRSPRECCQTI</sequence>
<keyword evidence="1" id="KW-0547">Nucleotide-binding</keyword>
<dbReference type="Proteomes" id="UP000242188">
    <property type="component" value="Unassembled WGS sequence"/>
</dbReference>